<reference evidence="6" key="1">
    <citation type="submission" date="2017-11" db="EMBL/GenBank/DDBJ databases">
        <title>The draft genome sequence of Chromatocurvus sp. F02.</title>
        <authorList>
            <person name="Du Z.-J."/>
            <person name="Chang Y.-Q."/>
        </authorList>
    </citation>
    <scope>NUCLEOTIDE SEQUENCE [LARGE SCALE GENOMIC DNA]</scope>
    <source>
        <strain evidence="6">F02</strain>
    </source>
</reference>
<organism evidence="5 6">
    <name type="scientific">Kineobactrum sediminis</name>
    <dbReference type="NCBI Taxonomy" id="1905677"/>
    <lineage>
        <taxon>Bacteria</taxon>
        <taxon>Pseudomonadati</taxon>
        <taxon>Pseudomonadota</taxon>
        <taxon>Gammaproteobacteria</taxon>
        <taxon>Cellvibrionales</taxon>
        <taxon>Halieaceae</taxon>
        <taxon>Kineobactrum</taxon>
    </lineage>
</organism>
<evidence type="ECO:0000313" key="5">
    <source>
        <dbReference type="EMBL" id="PLW82422.1"/>
    </source>
</evidence>
<dbReference type="GO" id="GO:0043565">
    <property type="term" value="F:sequence-specific DNA binding"/>
    <property type="evidence" value="ECO:0007669"/>
    <property type="project" value="InterPro"/>
</dbReference>
<evidence type="ECO:0000256" key="2">
    <source>
        <dbReference type="ARBA" id="ARBA00023125"/>
    </source>
</evidence>
<evidence type="ECO:0000256" key="1">
    <source>
        <dbReference type="ARBA" id="ARBA00023015"/>
    </source>
</evidence>
<gene>
    <name evidence="5" type="ORF">CWI75_11715</name>
</gene>
<dbReference type="OrthoDB" id="9816461at2"/>
<dbReference type="Proteomes" id="UP000234845">
    <property type="component" value="Unassembled WGS sequence"/>
</dbReference>
<sequence>MTTPDYHPGQAGLALPASLEQFDCQVTDTFFPMDCETARDYAGEFRGILDSRQLGQLGFAAVKSTPLDVYRRRRHIGQVSDSTYLVKVQVEGQSLVMQRGREALLQPGDFTVCLSSEPYELHFACDYSQVVLAVPSSLMEDCVHQPERHLGMRMESSEGANGLFSQFVISIARKLDTIDGVLAQRLEANVIDLLATTLGYTQETQRRDLHSNGVKIEYLHRIKQFIRKHLEDERLAPEWIAAAHNISTRYLHMLFENESVSVSRYIQNMRLHVSRLALSDPSFAHFTVCEIAYRSGFKDSSHFSRVFKSEFGEAPARFRKLSLDGRAADT</sequence>
<keyword evidence="2" id="KW-0238">DNA-binding</keyword>
<dbReference type="InterPro" id="IPR020449">
    <property type="entry name" value="Tscrpt_reg_AraC-type_HTH"/>
</dbReference>
<keyword evidence="3" id="KW-0804">Transcription</keyword>
<dbReference type="InterPro" id="IPR009057">
    <property type="entry name" value="Homeodomain-like_sf"/>
</dbReference>
<dbReference type="AlphaFoldDB" id="A0A2N5Y206"/>
<keyword evidence="6" id="KW-1185">Reference proteome</keyword>
<dbReference type="InterPro" id="IPR018060">
    <property type="entry name" value="HTH_AraC"/>
</dbReference>
<dbReference type="EMBL" id="PKLZ01000008">
    <property type="protein sequence ID" value="PLW82422.1"/>
    <property type="molecule type" value="Genomic_DNA"/>
</dbReference>
<comment type="caution">
    <text evidence="5">The sequence shown here is derived from an EMBL/GenBank/DDBJ whole genome shotgun (WGS) entry which is preliminary data.</text>
</comment>
<dbReference type="InterPro" id="IPR035418">
    <property type="entry name" value="AraC-bd_2"/>
</dbReference>
<accession>A0A2N5Y206</accession>
<dbReference type="RefSeq" id="WP_101521674.1">
    <property type="nucleotide sequence ID" value="NZ_PKLZ01000008.1"/>
</dbReference>
<dbReference type="PANTHER" id="PTHR46796:SF6">
    <property type="entry name" value="ARAC SUBFAMILY"/>
    <property type="match status" value="1"/>
</dbReference>
<evidence type="ECO:0000256" key="3">
    <source>
        <dbReference type="ARBA" id="ARBA00023163"/>
    </source>
</evidence>
<keyword evidence="1" id="KW-0805">Transcription regulation</keyword>
<proteinExistence type="predicted"/>
<dbReference type="GO" id="GO:0003700">
    <property type="term" value="F:DNA-binding transcription factor activity"/>
    <property type="evidence" value="ECO:0007669"/>
    <property type="project" value="InterPro"/>
</dbReference>
<dbReference type="InterPro" id="IPR050204">
    <property type="entry name" value="AraC_XylS_family_regulators"/>
</dbReference>
<evidence type="ECO:0000313" key="6">
    <source>
        <dbReference type="Proteomes" id="UP000234845"/>
    </source>
</evidence>
<dbReference type="Gene3D" id="1.10.10.60">
    <property type="entry name" value="Homeodomain-like"/>
    <property type="match status" value="1"/>
</dbReference>
<dbReference type="Pfam" id="PF14525">
    <property type="entry name" value="AraC_binding_2"/>
    <property type="match status" value="1"/>
</dbReference>
<dbReference type="SUPFAM" id="SSF46689">
    <property type="entry name" value="Homeodomain-like"/>
    <property type="match status" value="1"/>
</dbReference>
<dbReference type="Pfam" id="PF12833">
    <property type="entry name" value="HTH_18"/>
    <property type="match status" value="1"/>
</dbReference>
<dbReference type="PROSITE" id="PS00041">
    <property type="entry name" value="HTH_ARAC_FAMILY_1"/>
    <property type="match status" value="1"/>
</dbReference>
<feature type="domain" description="HTH araC/xylS-type" evidence="4">
    <location>
        <begin position="220"/>
        <end position="321"/>
    </location>
</feature>
<dbReference type="SMART" id="SM00342">
    <property type="entry name" value="HTH_ARAC"/>
    <property type="match status" value="1"/>
</dbReference>
<dbReference type="PANTHER" id="PTHR46796">
    <property type="entry name" value="HTH-TYPE TRANSCRIPTIONAL ACTIVATOR RHAS-RELATED"/>
    <property type="match status" value="1"/>
</dbReference>
<dbReference type="PROSITE" id="PS01124">
    <property type="entry name" value="HTH_ARAC_FAMILY_2"/>
    <property type="match status" value="1"/>
</dbReference>
<dbReference type="PRINTS" id="PR00032">
    <property type="entry name" value="HTHARAC"/>
</dbReference>
<protein>
    <recommendedName>
        <fullName evidence="4">HTH araC/xylS-type domain-containing protein</fullName>
    </recommendedName>
</protein>
<evidence type="ECO:0000259" key="4">
    <source>
        <dbReference type="PROSITE" id="PS01124"/>
    </source>
</evidence>
<dbReference type="InterPro" id="IPR018062">
    <property type="entry name" value="HTH_AraC-typ_CS"/>
</dbReference>
<name>A0A2N5Y206_9GAMM</name>